<evidence type="ECO:0000256" key="1">
    <source>
        <dbReference type="ARBA" id="ARBA00007789"/>
    </source>
</evidence>
<dbReference type="PANTHER" id="PTHR30137">
    <property type="entry name" value="LUCIFERASE-LIKE MONOOXYGENASE"/>
    <property type="match status" value="1"/>
</dbReference>
<feature type="domain" description="Luciferase-like" evidence="2">
    <location>
        <begin position="8"/>
        <end position="284"/>
    </location>
</feature>
<dbReference type="GO" id="GO:0016705">
    <property type="term" value="F:oxidoreductase activity, acting on paired donors, with incorporation or reduction of molecular oxygen"/>
    <property type="evidence" value="ECO:0007669"/>
    <property type="project" value="InterPro"/>
</dbReference>
<evidence type="ECO:0000313" key="4">
    <source>
        <dbReference type="Proteomes" id="UP000238083"/>
    </source>
</evidence>
<dbReference type="GO" id="GO:0005829">
    <property type="term" value="C:cytosol"/>
    <property type="evidence" value="ECO:0007669"/>
    <property type="project" value="TreeGrafter"/>
</dbReference>
<comment type="caution">
    <text evidence="3">The sequence shown here is derived from an EMBL/GenBank/DDBJ whole genome shotgun (WGS) entry which is preliminary data.</text>
</comment>
<protein>
    <submittedName>
        <fullName evidence="3">Luciferase family oxidoreductase group 1</fullName>
    </submittedName>
</protein>
<dbReference type="Proteomes" id="UP000238083">
    <property type="component" value="Unassembled WGS sequence"/>
</dbReference>
<dbReference type="NCBIfam" id="TIGR03558">
    <property type="entry name" value="oxido_grp_1"/>
    <property type="match status" value="1"/>
</dbReference>
<accession>A0A2T0R4X6</accession>
<dbReference type="AlphaFoldDB" id="A0A2T0R4X6"/>
<comment type="similarity">
    <text evidence="1">To bacterial alkanal monooxygenase alpha and beta chains.</text>
</comment>
<dbReference type="Pfam" id="PF00296">
    <property type="entry name" value="Bac_luciferase"/>
    <property type="match status" value="1"/>
</dbReference>
<dbReference type="Gene3D" id="3.20.20.30">
    <property type="entry name" value="Luciferase-like domain"/>
    <property type="match status" value="1"/>
</dbReference>
<reference evidence="3 4" key="1">
    <citation type="submission" date="2018-03" db="EMBL/GenBank/DDBJ databases">
        <title>Genomic Encyclopedia of Archaeal and Bacterial Type Strains, Phase II (KMG-II): from individual species to whole genera.</title>
        <authorList>
            <person name="Goeker M."/>
        </authorList>
    </citation>
    <scope>NUCLEOTIDE SEQUENCE [LARGE SCALE GENOMIC DNA]</scope>
    <source>
        <strain evidence="3 4">DSM 19711</strain>
    </source>
</reference>
<name>A0A2T0R4X6_9ACTN</name>
<dbReference type="OrthoDB" id="9780518at2"/>
<dbReference type="RefSeq" id="WP_106210685.1">
    <property type="nucleotide sequence ID" value="NZ_PVZF01000005.1"/>
</dbReference>
<dbReference type="InterPro" id="IPR036661">
    <property type="entry name" value="Luciferase-like_sf"/>
</dbReference>
<dbReference type="InterPro" id="IPR011251">
    <property type="entry name" value="Luciferase-like_dom"/>
</dbReference>
<dbReference type="EMBL" id="PVZF01000005">
    <property type="protein sequence ID" value="PRY15360.1"/>
    <property type="molecule type" value="Genomic_DNA"/>
</dbReference>
<gene>
    <name evidence="3" type="ORF">CLV37_105288</name>
</gene>
<organism evidence="3 4">
    <name type="scientific">Kineococcus rhizosphaerae</name>
    <dbReference type="NCBI Taxonomy" id="559628"/>
    <lineage>
        <taxon>Bacteria</taxon>
        <taxon>Bacillati</taxon>
        <taxon>Actinomycetota</taxon>
        <taxon>Actinomycetes</taxon>
        <taxon>Kineosporiales</taxon>
        <taxon>Kineosporiaceae</taxon>
        <taxon>Kineococcus</taxon>
    </lineage>
</organism>
<keyword evidence="4" id="KW-1185">Reference proteome</keyword>
<dbReference type="InterPro" id="IPR050766">
    <property type="entry name" value="Bact_Lucif_Oxidored"/>
</dbReference>
<sequence length="317" mass="33773">MLLSLLDRSRTRSGRSDAEALQATVRRARRAEELGLHRFWVAEHHAVPGVVGSAPTVTMAAVAAATSRVRVGTAGVMLPNHSPFVVAEQLATLVALHPGRVDVGVGRSLGFTAPVRRALGTASADGFEDRLGELLDWLHGRGPVTVRPRVPAPPVWLLATGSGLATAARFGLPVVVGGSLLADPAALQRYRERTRHARVTLALDVLLARDEAAARRELLPQAVALARSRSRGEFGPLLPPQEAQRADLTGRERADVERTLAQTVHGDEETVAARLADLVHRTGAVELLVSATPFAEDAEAENDTRVARLVARLRTGG</sequence>
<dbReference type="PANTHER" id="PTHR30137:SF6">
    <property type="entry name" value="LUCIFERASE-LIKE MONOOXYGENASE"/>
    <property type="match status" value="1"/>
</dbReference>
<dbReference type="InterPro" id="IPR019949">
    <property type="entry name" value="CmoO-like"/>
</dbReference>
<dbReference type="SUPFAM" id="SSF51679">
    <property type="entry name" value="Bacterial luciferase-like"/>
    <property type="match status" value="1"/>
</dbReference>
<evidence type="ECO:0000259" key="2">
    <source>
        <dbReference type="Pfam" id="PF00296"/>
    </source>
</evidence>
<proteinExistence type="predicted"/>
<evidence type="ECO:0000313" key="3">
    <source>
        <dbReference type="EMBL" id="PRY15360.1"/>
    </source>
</evidence>